<feature type="transmembrane region" description="Helical" evidence="2">
    <location>
        <begin position="292"/>
        <end position="313"/>
    </location>
</feature>
<feature type="chain" id="PRO_5039162243" description="Cadherin-like beta sandwich domain-containing protein" evidence="3">
    <location>
        <begin position="30"/>
        <end position="542"/>
    </location>
</feature>
<keyword evidence="2" id="KW-1133">Transmembrane helix</keyword>
<evidence type="ECO:0008006" key="6">
    <source>
        <dbReference type="Google" id="ProtNLM"/>
    </source>
</evidence>
<evidence type="ECO:0000313" key="4">
    <source>
        <dbReference type="EMBL" id="HIU12692.1"/>
    </source>
</evidence>
<reference evidence="4" key="1">
    <citation type="submission" date="2020-10" db="EMBL/GenBank/DDBJ databases">
        <authorList>
            <person name="Gilroy R."/>
        </authorList>
    </citation>
    <scope>NUCLEOTIDE SEQUENCE</scope>
    <source>
        <strain evidence="4">CHK195-11698</strain>
    </source>
</reference>
<feature type="region of interest" description="Disordered" evidence="1">
    <location>
        <begin position="405"/>
        <end position="520"/>
    </location>
</feature>
<keyword evidence="3" id="KW-0732">Signal</keyword>
<feature type="signal peptide" evidence="3">
    <location>
        <begin position="1"/>
        <end position="29"/>
    </location>
</feature>
<evidence type="ECO:0000256" key="3">
    <source>
        <dbReference type="SAM" id="SignalP"/>
    </source>
</evidence>
<evidence type="ECO:0000313" key="5">
    <source>
        <dbReference type="Proteomes" id="UP000824175"/>
    </source>
</evidence>
<evidence type="ECO:0000256" key="2">
    <source>
        <dbReference type="SAM" id="Phobius"/>
    </source>
</evidence>
<keyword evidence="2" id="KW-0812">Transmembrane</keyword>
<comment type="caution">
    <text evidence="4">The sequence shown here is derived from an EMBL/GenBank/DDBJ whole genome shotgun (WGS) entry which is preliminary data.</text>
</comment>
<proteinExistence type="predicted"/>
<feature type="compositionally biased region" description="Basic and acidic residues" evidence="1">
    <location>
        <begin position="414"/>
        <end position="426"/>
    </location>
</feature>
<reference evidence="4" key="2">
    <citation type="journal article" date="2021" name="PeerJ">
        <title>Extensive microbial diversity within the chicken gut microbiome revealed by metagenomics and culture.</title>
        <authorList>
            <person name="Gilroy R."/>
            <person name="Ravi A."/>
            <person name="Getino M."/>
            <person name="Pursley I."/>
            <person name="Horton D.L."/>
            <person name="Alikhan N.F."/>
            <person name="Baker D."/>
            <person name="Gharbi K."/>
            <person name="Hall N."/>
            <person name="Watson M."/>
            <person name="Adriaenssens E.M."/>
            <person name="Foster-Nyarko E."/>
            <person name="Jarju S."/>
            <person name="Secka A."/>
            <person name="Antonio M."/>
            <person name="Oren A."/>
            <person name="Chaudhuri R.R."/>
            <person name="La Ragione R."/>
            <person name="Hildebrand F."/>
            <person name="Pallen M.J."/>
        </authorList>
    </citation>
    <scope>NUCLEOTIDE SEQUENCE</scope>
    <source>
        <strain evidence="4">CHK195-11698</strain>
    </source>
</reference>
<name>A0A9D1HL61_9FIRM</name>
<dbReference type="Proteomes" id="UP000824175">
    <property type="component" value="Unassembled WGS sequence"/>
</dbReference>
<accession>A0A9D1HL61</accession>
<dbReference type="AlphaFoldDB" id="A0A9D1HL61"/>
<sequence>MRNAIGRKILLSLALFLGISTLQTVPVYAEPTVQNTTLTGPLQDLSVNDAPLSPVLSDDVTEYTVVLPEDTTTIEISATPTNAEAEVSGTGSFTIEDTSDTYRVRVQDGGETTTYRISVTLSNTPVLTTVYEESSLGFTVNIDTTTVPEGFSEGRAVYEGSEVRVWQMDALNFQIVNLQDGNGTAGWYAYQDGAVTGPFKAMVFNRHRYFYTGVASDMQSQDGCTFTSIEVQGETLDGWTFNDADYASYYMLYLTDETGTSNYYVYDTQNKTLVDRRVFESEVGRSRQGIPMPLLVAIGIIVVMAAIFAVVIVSANRKRGLKETAKTIGNHVNPAKRKNKKKTREPDHVELVRTSKVKIYAQPTDQPQTAKQEVEKVRKAAHQKQVAQLEEKKLARTQALEAEKLTRSAQAKKKTAETAKKSRSETSAEPVVKSQTTKKVRTDPTVEPAAKSQTAKKPVKKTTDAKKSVKKKNTETTSAKERFKRKETPIPVPKDPASVSSEPVKQPEKPVSEPAYQEDPMTEIQRYIDQLFYANHDQNQTK</sequence>
<dbReference type="EMBL" id="DVMJ01000008">
    <property type="protein sequence ID" value="HIU12692.1"/>
    <property type="molecule type" value="Genomic_DNA"/>
</dbReference>
<feature type="compositionally biased region" description="Basic and acidic residues" evidence="1">
    <location>
        <begin position="461"/>
        <end position="488"/>
    </location>
</feature>
<keyword evidence="2" id="KW-0472">Membrane</keyword>
<protein>
    <recommendedName>
        <fullName evidence="6">Cadherin-like beta sandwich domain-containing protein</fullName>
    </recommendedName>
</protein>
<gene>
    <name evidence="4" type="ORF">IAD15_01275</name>
</gene>
<organism evidence="4 5">
    <name type="scientific">Candidatus Fimiplasma intestinipullorum</name>
    <dbReference type="NCBI Taxonomy" id="2840825"/>
    <lineage>
        <taxon>Bacteria</taxon>
        <taxon>Bacillati</taxon>
        <taxon>Bacillota</taxon>
        <taxon>Clostridia</taxon>
        <taxon>Eubacteriales</taxon>
        <taxon>Candidatus Fimiplasma</taxon>
    </lineage>
</organism>
<evidence type="ECO:0000256" key="1">
    <source>
        <dbReference type="SAM" id="MobiDB-lite"/>
    </source>
</evidence>